<dbReference type="KEGG" id="sgf:HEP81_01459"/>
<gene>
    <name evidence="2" type="ORF">HEP81_01459</name>
</gene>
<dbReference type="Proteomes" id="UP000516422">
    <property type="component" value="Chromosome"/>
</dbReference>
<feature type="compositionally biased region" description="Polar residues" evidence="1">
    <location>
        <begin position="95"/>
        <end position="105"/>
    </location>
</feature>
<dbReference type="EMBL" id="CP051006">
    <property type="protein sequence ID" value="QNT91788.1"/>
    <property type="molecule type" value="Genomic_DNA"/>
</dbReference>
<evidence type="ECO:0000313" key="3">
    <source>
        <dbReference type="Proteomes" id="UP000516422"/>
    </source>
</evidence>
<organism evidence="2 3">
    <name type="scientific">Streptomyces griseofuscus</name>
    <dbReference type="NCBI Taxonomy" id="146922"/>
    <lineage>
        <taxon>Bacteria</taxon>
        <taxon>Bacillati</taxon>
        <taxon>Actinomycetota</taxon>
        <taxon>Actinomycetes</taxon>
        <taxon>Kitasatosporales</taxon>
        <taxon>Streptomycetaceae</taxon>
        <taxon>Streptomyces</taxon>
    </lineage>
</organism>
<sequence length="105" mass="11322">MAVDPLIEPRNGDWKKAYQATRTGRFTRRPVNTRPSHPFAAHRLPGPADTSGTRPRRLPPALRACPTVPVCRATGDDGNGRTGPTPMPGTPAPDVSTTMVRSAPW</sequence>
<feature type="region of interest" description="Disordered" evidence="1">
    <location>
        <begin position="20"/>
        <end position="105"/>
    </location>
</feature>
<dbReference type="AlphaFoldDB" id="A0A7H1PUQ8"/>
<reference evidence="2 3" key="1">
    <citation type="submission" date="2020-04" db="EMBL/GenBank/DDBJ databases">
        <title>Characterization and engineering of Streptomyces griseofuscus DSM40191 as a potential heterologous host for expression of BGCs.</title>
        <authorList>
            <person name="Gren T."/>
            <person name="Whitford C.M."/>
            <person name="Mohite O.S."/>
            <person name="Joergensen T.S."/>
            <person name="Nielsen J.B."/>
            <person name="Lee S.Y."/>
            <person name="Weber T."/>
        </authorList>
    </citation>
    <scope>NUCLEOTIDE SEQUENCE [LARGE SCALE GENOMIC DNA]</scope>
    <source>
        <strain evidence="2 3">DSM 40191</strain>
    </source>
</reference>
<protein>
    <submittedName>
        <fullName evidence="2">Uncharacterized protein</fullName>
    </submittedName>
</protein>
<accession>A0A7H1PUQ8</accession>
<name>A0A7H1PUQ8_9ACTN</name>
<evidence type="ECO:0000313" key="2">
    <source>
        <dbReference type="EMBL" id="QNT91788.1"/>
    </source>
</evidence>
<evidence type="ECO:0000256" key="1">
    <source>
        <dbReference type="SAM" id="MobiDB-lite"/>
    </source>
</evidence>
<proteinExistence type="predicted"/>